<dbReference type="AlphaFoldDB" id="A0A6N7SBK0"/>
<dbReference type="EMBL" id="WKPI01000041">
    <property type="protein sequence ID" value="MSC34709.1"/>
    <property type="molecule type" value="Genomic_DNA"/>
</dbReference>
<dbReference type="Proteomes" id="UP000480929">
    <property type="component" value="Unassembled WGS sequence"/>
</dbReference>
<dbReference type="NCBIfam" id="TIGR02532">
    <property type="entry name" value="IV_pilin_GFxxxE"/>
    <property type="match status" value="1"/>
</dbReference>
<organism evidence="1 3">
    <name type="scientific">Holdemania massiliensis</name>
    <dbReference type="NCBI Taxonomy" id="1468449"/>
    <lineage>
        <taxon>Bacteria</taxon>
        <taxon>Bacillati</taxon>
        <taxon>Bacillota</taxon>
        <taxon>Erysipelotrichia</taxon>
        <taxon>Erysipelotrichales</taxon>
        <taxon>Erysipelotrichaceae</taxon>
        <taxon>Holdemania</taxon>
    </lineage>
</organism>
<accession>A0A6N7SBK0</accession>
<name>A0A6N7SBK0_9FIRM</name>
<keyword evidence="4" id="KW-1185">Reference proteome</keyword>
<protein>
    <submittedName>
        <fullName evidence="1">Prepilin-type N-terminal cleavage/methylation domain-containing protein</fullName>
    </submittedName>
</protein>
<dbReference type="InterPro" id="IPR012902">
    <property type="entry name" value="N_methyl_site"/>
</dbReference>
<reference evidence="3 4" key="1">
    <citation type="journal article" date="2019" name="Nat. Med.">
        <title>A library of human gut bacterial isolates paired with longitudinal multiomics data enables mechanistic microbiome research.</title>
        <authorList>
            <person name="Poyet M."/>
            <person name="Groussin M."/>
            <person name="Gibbons S.M."/>
            <person name="Avila-Pacheco J."/>
            <person name="Jiang X."/>
            <person name="Kearney S.M."/>
            <person name="Perrotta A.R."/>
            <person name="Berdy B."/>
            <person name="Zhao S."/>
            <person name="Lieberman T.D."/>
            <person name="Swanson P.K."/>
            <person name="Smith M."/>
            <person name="Roesemann S."/>
            <person name="Alexander J.E."/>
            <person name="Rich S.A."/>
            <person name="Livny J."/>
            <person name="Vlamakis H."/>
            <person name="Clish C."/>
            <person name="Bullock K."/>
            <person name="Deik A."/>
            <person name="Scott J."/>
            <person name="Pierce K.A."/>
            <person name="Xavier R.J."/>
            <person name="Alm E.J."/>
        </authorList>
    </citation>
    <scope>NUCLEOTIDE SEQUENCE [LARGE SCALE GENOMIC DNA]</scope>
    <source>
        <strain evidence="1 3">BIOML-A4</strain>
        <strain evidence="2 4">BIOML-A5</strain>
    </source>
</reference>
<dbReference type="RefSeq" id="WP_154240356.1">
    <property type="nucleotide sequence ID" value="NZ_CALJPI010000314.1"/>
</dbReference>
<dbReference type="OrthoDB" id="1653255at2"/>
<comment type="caution">
    <text evidence="1">The sequence shown here is derived from an EMBL/GenBank/DDBJ whole genome shotgun (WGS) entry which is preliminary data.</text>
</comment>
<dbReference type="Proteomes" id="UP000433575">
    <property type="component" value="Unassembled WGS sequence"/>
</dbReference>
<dbReference type="Pfam" id="PF07963">
    <property type="entry name" value="N_methyl"/>
    <property type="match status" value="1"/>
</dbReference>
<sequence>MSAKAGMTFVEMLLALAVLSVCELLTIPLIREPDLSSGQFIAEVLPYQAQAIRENRELNAQISADPLVPVRIHYNAKGRIDQARTLCFSRRCLVMELAGGRIVGK</sequence>
<dbReference type="EMBL" id="WKPJ01000038">
    <property type="protein sequence ID" value="MSA90938.1"/>
    <property type="molecule type" value="Genomic_DNA"/>
</dbReference>
<gene>
    <name evidence="2" type="ORF">GKD88_16395</name>
    <name evidence="1" type="ORF">GKE08_16515</name>
</gene>
<evidence type="ECO:0000313" key="2">
    <source>
        <dbReference type="EMBL" id="MSC34709.1"/>
    </source>
</evidence>
<proteinExistence type="predicted"/>
<evidence type="ECO:0000313" key="1">
    <source>
        <dbReference type="EMBL" id="MSA90938.1"/>
    </source>
</evidence>
<evidence type="ECO:0000313" key="3">
    <source>
        <dbReference type="Proteomes" id="UP000433575"/>
    </source>
</evidence>
<evidence type="ECO:0000313" key="4">
    <source>
        <dbReference type="Proteomes" id="UP000480929"/>
    </source>
</evidence>